<dbReference type="CDD" id="cd07818">
    <property type="entry name" value="SRPBCC_1"/>
    <property type="match status" value="1"/>
</dbReference>
<comment type="caution">
    <text evidence="2">The sequence shown here is derived from an EMBL/GenBank/DDBJ whole genome shotgun (WGS) entry which is preliminary data.</text>
</comment>
<keyword evidence="1" id="KW-0472">Membrane</keyword>
<dbReference type="RefSeq" id="WP_264205945.1">
    <property type="nucleotide sequence ID" value="NZ_JAOZEW010000008.1"/>
</dbReference>
<keyword evidence="1" id="KW-1133">Transmembrane helix</keyword>
<reference evidence="2" key="1">
    <citation type="submission" date="2022-10" db="EMBL/GenBank/DDBJ databases">
        <title>Two novel species of Flavobacterium.</title>
        <authorList>
            <person name="Liu Q."/>
            <person name="Xin Y.-H."/>
        </authorList>
    </citation>
    <scope>NUCLEOTIDE SEQUENCE</scope>
    <source>
        <strain evidence="2">LS1R49</strain>
    </source>
</reference>
<protein>
    <submittedName>
        <fullName evidence="2">SRPBCC family protein</fullName>
    </submittedName>
</protein>
<dbReference type="EMBL" id="JAOZEW010000008">
    <property type="protein sequence ID" value="MCV9927812.1"/>
    <property type="molecule type" value="Genomic_DNA"/>
</dbReference>
<gene>
    <name evidence="2" type="ORF">OIU83_09125</name>
</gene>
<dbReference type="AlphaFoldDB" id="A0A9X2ZFU5"/>
<evidence type="ECO:0000313" key="3">
    <source>
        <dbReference type="Proteomes" id="UP001151079"/>
    </source>
</evidence>
<name>A0A9X2ZFU5_9FLAO</name>
<accession>A0A9X2ZFU5</accession>
<feature type="transmembrane region" description="Helical" evidence="1">
    <location>
        <begin position="7"/>
        <end position="25"/>
    </location>
</feature>
<dbReference type="Proteomes" id="UP001151079">
    <property type="component" value="Unassembled WGS sequence"/>
</dbReference>
<dbReference type="SUPFAM" id="SSF55961">
    <property type="entry name" value="Bet v1-like"/>
    <property type="match status" value="1"/>
</dbReference>
<evidence type="ECO:0000313" key="2">
    <source>
        <dbReference type="EMBL" id="MCV9927812.1"/>
    </source>
</evidence>
<sequence>MNVIKKIILGLLSIIILALIFALFLPNEYHVEREVTIDKPNDSVFNYVKYLKNQNKFSVWAKIDPDMKTTFKGTDGTVGATFGWESKNKKVGVGEQEITKIVPGERLEFELRFKVPFESTDAAYMTTEAVSPTQTKVKWGFDGQSPYPMNLMLAFMNMDQMLGEQLETGLQNLKVIQEGAQ</sequence>
<proteinExistence type="predicted"/>
<dbReference type="InterPro" id="IPR023393">
    <property type="entry name" value="START-like_dom_sf"/>
</dbReference>
<evidence type="ECO:0000256" key="1">
    <source>
        <dbReference type="SAM" id="Phobius"/>
    </source>
</evidence>
<keyword evidence="1" id="KW-0812">Transmembrane</keyword>
<organism evidence="2 3">
    <name type="scientific">Flavobacterium shii</name>
    <dbReference type="NCBI Taxonomy" id="2987687"/>
    <lineage>
        <taxon>Bacteria</taxon>
        <taxon>Pseudomonadati</taxon>
        <taxon>Bacteroidota</taxon>
        <taxon>Flavobacteriia</taxon>
        <taxon>Flavobacteriales</taxon>
        <taxon>Flavobacteriaceae</taxon>
        <taxon>Flavobacterium</taxon>
    </lineage>
</organism>
<dbReference type="Pfam" id="PF10604">
    <property type="entry name" value="Polyketide_cyc2"/>
    <property type="match status" value="1"/>
</dbReference>
<keyword evidence="3" id="KW-1185">Reference proteome</keyword>
<dbReference type="Gene3D" id="3.30.530.20">
    <property type="match status" value="1"/>
</dbReference>
<dbReference type="InterPro" id="IPR019587">
    <property type="entry name" value="Polyketide_cyclase/dehydratase"/>
</dbReference>